<feature type="domain" description="Restriction of telomere capping protein 4 C-terminal" evidence="9">
    <location>
        <begin position="440"/>
        <end position="547"/>
    </location>
</feature>
<evidence type="ECO:0000256" key="5">
    <source>
        <dbReference type="ARBA" id="ARBA00015162"/>
    </source>
</evidence>
<dbReference type="PANTHER" id="PTHR41391">
    <property type="entry name" value="RESTRICTION OF TELOMERE CAPPING PROTEIN 4"/>
    <property type="match status" value="1"/>
</dbReference>
<dbReference type="SMART" id="SM01312">
    <property type="entry name" value="RTC4"/>
    <property type="match status" value="1"/>
</dbReference>
<feature type="region of interest" description="Disordered" evidence="8">
    <location>
        <begin position="1"/>
        <end position="26"/>
    </location>
</feature>
<feature type="region of interest" description="Disordered" evidence="8">
    <location>
        <begin position="537"/>
        <end position="663"/>
    </location>
</feature>
<evidence type="ECO:0000256" key="1">
    <source>
        <dbReference type="ARBA" id="ARBA00002738"/>
    </source>
</evidence>
<dbReference type="EMBL" id="JARJCM010000147">
    <property type="protein sequence ID" value="KAJ7025865.1"/>
    <property type="molecule type" value="Genomic_DNA"/>
</dbReference>
<accession>A0AAD6WV27</accession>
<feature type="compositionally biased region" description="Basic and acidic residues" evidence="8">
    <location>
        <begin position="620"/>
        <end position="652"/>
    </location>
</feature>
<name>A0AAD6WV27_9AGAR</name>
<feature type="compositionally biased region" description="Low complexity" evidence="8">
    <location>
        <begin position="282"/>
        <end position="291"/>
    </location>
</feature>
<feature type="compositionally biased region" description="Polar residues" evidence="8">
    <location>
        <begin position="592"/>
        <end position="603"/>
    </location>
</feature>
<reference evidence="10" key="1">
    <citation type="submission" date="2023-03" db="EMBL/GenBank/DDBJ databases">
        <title>Massive genome expansion in bonnet fungi (Mycena s.s.) driven by repeated elements and novel gene families across ecological guilds.</title>
        <authorList>
            <consortium name="Lawrence Berkeley National Laboratory"/>
            <person name="Harder C.B."/>
            <person name="Miyauchi S."/>
            <person name="Viragh M."/>
            <person name="Kuo A."/>
            <person name="Thoen E."/>
            <person name="Andreopoulos B."/>
            <person name="Lu D."/>
            <person name="Skrede I."/>
            <person name="Drula E."/>
            <person name="Henrissat B."/>
            <person name="Morin E."/>
            <person name="Kohler A."/>
            <person name="Barry K."/>
            <person name="LaButti K."/>
            <person name="Morin E."/>
            <person name="Salamov A."/>
            <person name="Lipzen A."/>
            <person name="Mereny Z."/>
            <person name="Hegedus B."/>
            <person name="Baldrian P."/>
            <person name="Stursova M."/>
            <person name="Weitz H."/>
            <person name="Taylor A."/>
            <person name="Grigoriev I.V."/>
            <person name="Nagy L.G."/>
            <person name="Martin F."/>
            <person name="Kauserud H."/>
        </authorList>
    </citation>
    <scope>NUCLEOTIDE SEQUENCE</scope>
    <source>
        <strain evidence="10">CBHHK200</strain>
    </source>
</reference>
<dbReference type="InterPro" id="IPR028094">
    <property type="entry name" value="RTC4_C"/>
</dbReference>
<comment type="caution">
    <text evidence="10">The sequence shown here is derived from an EMBL/GenBank/DDBJ whole genome shotgun (WGS) entry which is preliminary data.</text>
</comment>
<feature type="compositionally biased region" description="Basic and acidic residues" evidence="8">
    <location>
        <begin position="8"/>
        <end position="26"/>
    </location>
</feature>
<dbReference type="Proteomes" id="UP001218188">
    <property type="component" value="Unassembled WGS sequence"/>
</dbReference>
<keyword evidence="7" id="KW-0539">Nucleus</keyword>
<comment type="function">
    <text evidence="1">May be involved in a process influencing telomere capping.</text>
</comment>
<comment type="subcellular location">
    <subcellularLocation>
        <location evidence="3">Cytoplasm</location>
    </subcellularLocation>
    <subcellularLocation>
        <location evidence="2">Nucleus</location>
    </subcellularLocation>
</comment>
<feature type="compositionally biased region" description="Basic and acidic residues" evidence="8">
    <location>
        <begin position="537"/>
        <end position="546"/>
    </location>
</feature>
<keyword evidence="6" id="KW-0963">Cytoplasm</keyword>
<evidence type="ECO:0000259" key="9">
    <source>
        <dbReference type="SMART" id="SM01312"/>
    </source>
</evidence>
<keyword evidence="11" id="KW-1185">Reference proteome</keyword>
<feature type="compositionally biased region" description="Acidic residues" evidence="8">
    <location>
        <begin position="212"/>
        <end position="224"/>
    </location>
</feature>
<evidence type="ECO:0000256" key="6">
    <source>
        <dbReference type="ARBA" id="ARBA00022490"/>
    </source>
</evidence>
<sequence length="663" mass="75156">MVRRGKTNHAEQMHDMHEEIEKQKTNDRSAATLRLQQCLKLGSAKLQEQIARANAATKSKRLIPRPKGQAGRASGYNLQEEMLLSDDAARYNRLYRIVKDQVHQYLQVNKTISHQDKILLEKAIIQIGKVAPYFKRFEGHWPAREMISGYLLNIKGRRQRDLNLEALAESGMPGRGGEELDDSEVEAGLVHDDEEERPKKKKHKPTAKPADYDDYDASESEEDEPPKRKKSSTSAKPRPSTHRKFDEDEDEFTADEAPTKKKAQGKPPNSNNKKSGGHNKSKNNSSSSSSSTALYPKSSYYPTSDSDLPSWCYVCDEEIPATPNKRLSSLFRRRDELITKVGPRGEGVEPLELQICAAITQEKTIGTLERSAIDNCWNTSPDFAGLPRRIHKFAQTLYDMVQDPTVLEKSVMWRNFRSNIGGRIFHFSNSTSKVSFTYAILGRRCGYYGPKGQSIINASLLDMFSKHEESLSNSLFETLHDIVLANPRLFDAYDETSNLVDLETFLCFLLTPFTANLLISEDLDIDVTEADDVRNESNDYGEAMHPEDDEDADVPPPSPKSNPKRVKRETPQNSLKRLRFISEDAEELLHPDQSNTASSSKRTQTNDKKRTALSVDDFEEPRPKKQAKLEKPKAKAVERKPKREPSIKKEPIKSNYGTRSKTR</sequence>
<evidence type="ECO:0000256" key="8">
    <source>
        <dbReference type="SAM" id="MobiDB-lite"/>
    </source>
</evidence>
<dbReference type="GO" id="GO:0005634">
    <property type="term" value="C:nucleus"/>
    <property type="evidence" value="ECO:0007669"/>
    <property type="project" value="UniProtKB-SubCell"/>
</dbReference>
<evidence type="ECO:0000256" key="4">
    <source>
        <dbReference type="ARBA" id="ARBA00009461"/>
    </source>
</evidence>
<dbReference type="GO" id="GO:0005737">
    <property type="term" value="C:cytoplasm"/>
    <property type="evidence" value="ECO:0007669"/>
    <property type="project" value="UniProtKB-SubCell"/>
</dbReference>
<gene>
    <name evidence="10" type="ORF">C8F04DRAFT_1298697</name>
</gene>
<feature type="region of interest" description="Disordered" evidence="8">
    <location>
        <begin position="189"/>
        <end position="294"/>
    </location>
</feature>
<dbReference type="AlphaFoldDB" id="A0AAD6WV27"/>
<proteinExistence type="inferred from homology"/>
<evidence type="ECO:0000256" key="2">
    <source>
        <dbReference type="ARBA" id="ARBA00004123"/>
    </source>
</evidence>
<dbReference type="InterPro" id="IPR039024">
    <property type="entry name" value="RTC4"/>
</dbReference>
<evidence type="ECO:0000256" key="3">
    <source>
        <dbReference type="ARBA" id="ARBA00004496"/>
    </source>
</evidence>
<dbReference type="PANTHER" id="PTHR41391:SF1">
    <property type="entry name" value="RESTRICTION OF TELOMERE CAPPING PROTEIN 4"/>
    <property type="match status" value="1"/>
</dbReference>
<evidence type="ECO:0000313" key="11">
    <source>
        <dbReference type="Proteomes" id="UP001218188"/>
    </source>
</evidence>
<evidence type="ECO:0000313" key="10">
    <source>
        <dbReference type="EMBL" id="KAJ7025865.1"/>
    </source>
</evidence>
<dbReference type="Pfam" id="PF14474">
    <property type="entry name" value="RTC4"/>
    <property type="match status" value="1"/>
</dbReference>
<protein>
    <recommendedName>
        <fullName evidence="5">Restriction of telomere capping protein 4</fullName>
    </recommendedName>
</protein>
<comment type="similarity">
    <text evidence="4">Belongs to the RTC4 family.</text>
</comment>
<evidence type="ECO:0000256" key="7">
    <source>
        <dbReference type="ARBA" id="ARBA00023242"/>
    </source>
</evidence>
<organism evidence="10 11">
    <name type="scientific">Mycena alexandri</name>
    <dbReference type="NCBI Taxonomy" id="1745969"/>
    <lineage>
        <taxon>Eukaryota</taxon>
        <taxon>Fungi</taxon>
        <taxon>Dikarya</taxon>
        <taxon>Basidiomycota</taxon>
        <taxon>Agaricomycotina</taxon>
        <taxon>Agaricomycetes</taxon>
        <taxon>Agaricomycetidae</taxon>
        <taxon>Agaricales</taxon>
        <taxon>Marasmiineae</taxon>
        <taxon>Mycenaceae</taxon>
        <taxon>Mycena</taxon>
    </lineage>
</organism>